<gene>
    <name evidence="2" type="ORF">B0T15DRAFT_499856</name>
</gene>
<dbReference type="Proteomes" id="UP001273166">
    <property type="component" value="Unassembled WGS sequence"/>
</dbReference>
<evidence type="ECO:0000256" key="1">
    <source>
        <dbReference type="SAM" id="MobiDB-lite"/>
    </source>
</evidence>
<evidence type="ECO:0000313" key="2">
    <source>
        <dbReference type="EMBL" id="KAK3307965.1"/>
    </source>
</evidence>
<dbReference type="RefSeq" id="XP_062723745.1">
    <property type="nucleotide sequence ID" value="XM_062867355.1"/>
</dbReference>
<feature type="compositionally biased region" description="Polar residues" evidence="1">
    <location>
        <begin position="35"/>
        <end position="46"/>
    </location>
</feature>
<dbReference type="EMBL" id="JAUDZG010000002">
    <property type="protein sequence ID" value="KAK3307965.1"/>
    <property type="molecule type" value="Genomic_DNA"/>
</dbReference>
<proteinExistence type="predicted"/>
<evidence type="ECO:0000313" key="3">
    <source>
        <dbReference type="Proteomes" id="UP001273166"/>
    </source>
</evidence>
<organism evidence="2 3">
    <name type="scientific">Chaetomium strumarium</name>
    <dbReference type="NCBI Taxonomy" id="1170767"/>
    <lineage>
        <taxon>Eukaryota</taxon>
        <taxon>Fungi</taxon>
        <taxon>Dikarya</taxon>
        <taxon>Ascomycota</taxon>
        <taxon>Pezizomycotina</taxon>
        <taxon>Sordariomycetes</taxon>
        <taxon>Sordariomycetidae</taxon>
        <taxon>Sordariales</taxon>
        <taxon>Chaetomiaceae</taxon>
        <taxon>Chaetomium</taxon>
    </lineage>
</organism>
<dbReference type="GeneID" id="87886184"/>
<name>A0AAJ0GY11_9PEZI</name>
<reference evidence="2" key="1">
    <citation type="journal article" date="2023" name="Mol. Phylogenet. Evol.">
        <title>Genome-scale phylogeny and comparative genomics of the fungal order Sordariales.</title>
        <authorList>
            <person name="Hensen N."/>
            <person name="Bonometti L."/>
            <person name="Westerberg I."/>
            <person name="Brannstrom I.O."/>
            <person name="Guillou S."/>
            <person name="Cros-Aarteil S."/>
            <person name="Calhoun S."/>
            <person name="Haridas S."/>
            <person name="Kuo A."/>
            <person name="Mondo S."/>
            <person name="Pangilinan J."/>
            <person name="Riley R."/>
            <person name="LaButti K."/>
            <person name="Andreopoulos B."/>
            <person name="Lipzen A."/>
            <person name="Chen C."/>
            <person name="Yan M."/>
            <person name="Daum C."/>
            <person name="Ng V."/>
            <person name="Clum A."/>
            <person name="Steindorff A."/>
            <person name="Ohm R.A."/>
            <person name="Martin F."/>
            <person name="Silar P."/>
            <person name="Natvig D.O."/>
            <person name="Lalanne C."/>
            <person name="Gautier V."/>
            <person name="Ament-Velasquez S.L."/>
            <person name="Kruys A."/>
            <person name="Hutchinson M.I."/>
            <person name="Powell A.J."/>
            <person name="Barry K."/>
            <person name="Miller A.N."/>
            <person name="Grigoriev I.V."/>
            <person name="Debuchy R."/>
            <person name="Gladieux P."/>
            <person name="Hiltunen Thoren M."/>
            <person name="Johannesson H."/>
        </authorList>
    </citation>
    <scope>NUCLEOTIDE SEQUENCE</scope>
    <source>
        <strain evidence="2">CBS 333.67</strain>
    </source>
</reference>
<keyword evidence="3" id="KW-1185">Reference proteome</keyword>
<dbReference type="AlphaFoldDB" id="A0AAJ0GY11"/>
<feature type="region of interest" description="Disordered" evidence="1">
    <location>
        <begin position="23"/>
        <end position="103"/>
    </location>
</feature>
<protein>
    <submittedName>
        <fullName evidence="2">Uncharacterized protein</fullName>
    </submittedName>
</protein>
<feature type="compositionally biased region" description="Low complexity" evidence="1">
    <location>
        <begin position="47"/>
        <end position="65"/>
    </location>
</feature>
<comment type="caution">
    <text evidence="2">The sequence shown here is derived from an EMBL/GenBank/DDBJ whole genome shotgun (WGS) entry which is preliminary data.</text>
</comment>
<feature type="compositionally biased region" description="Basic and acidic residues" evidence="1">
    <location>
        <begin position="89"/>
        <end position="103"/>
    </location>
</feature>
<accession>A0AAJ0GY11</accession>
<sequence length="103" mass="10633">MTSPPLPIEVPKMAQSKADKIEQVKSNLPLPEQPPQASDWQSADTKTTAVSSGGVSAGDVSTGDGVTSGLREPATKASGDVDMSGIGRQGKEGLEDTPKDARR</sequence>
<reference evidence="2" key="2">
    <citation type="submission" date="2023-06" db="EMBL/GenBank/DDBJ databases">
        <authorList>
            <consortium name="Lawrence Berkeley National Laboratory"/>
            <person name="Mondo S.J."/>
            <person name="Hensen N."/>
            <person name="Bonometti L."/>
            <person name="Westerberg I."/>
            <person name="Brannstrom I.O."/>
            <person name="Guillou S."/>
            <person name="Cros-Aarteil S."/>
            <person name="Calhoun S."/>
            <person name="Haridas S."/>
            <person name="Kuo A."/>
            <person name="Pangilinan J."/>
            <person name="Riley R."/>
            <person name="Labutti K."/>
            <person name="Andreopoulos B."/>
            <person name="Lipzen A."/>
            <person name="Chen C."/>
            <person name="Yanf M."/>
            <person name="Daum C."/>
            <person name="Ng V."/>
            <person name="Clum A."/>
            <person name="Steindorff A."/>
            <person name="Ohm R."/>
            <person name="Martin F."/>
            <person name="Silar P."/>
            <person name="Natvig D."/>
            <person name="Lalanne C."/>
            <person name="Gautier V."/>
            <person name="Ament-Velasquez S.L."/>
            <person name="Kruys A."/>
            <person name="Hutchinson M.I."/>
            <person name="Powell A.J."/>
            <person name="Barry K."/>
            <person name="Miller A.N."/>
            <person name="Grigoriev I.V."/>
            <person name="Debuchy R."/>
            <person name="Gladieux P."/>
            <person name="Thoren M.H."/>
            <person name="Johannesson H."/>
        </authorList>
    </citation>
    <scope>NUCLEOTIDE SEQUENCE</scope>
    <source>
        <strain evidence="2">CBS 333.67</strain>
    </source>
</reference>